<keyword evidence="2" id="KW-1185">Reference proteome</keyword>
<accession>A0ABY4QKM3</accession>
<reference evidence="1" key="1">
    <citation type="submission" date="2022-05" db="EMBL/GenBank/DDBJ databases">
        <title>A methanotrophic Mycobacterium dominates a cave microbial ecosystem.</title>
        <authorList>
            <person name="Van Spanning R.J.M."/>
            <person name="Guan Q."/>
            <person name="Melkonian C."/>
            <person name="Gallant J."/>
            <person name="Polerecky L."/>
            <person name="Flot J.-F."/>
            <person name="Brandt B.W."/>
            <person name="Braster M."/>
            <person name="Iturbe Espinoza P."/>
            <person name="Aerts J."/>
            <person name="Meima-Franke M."/>
            <person name="Piersma S.R."/>
            <person name="Bunduc C."/>
            <person name="Ummels R."/>
            <person name="Pain A."/>
            <person name="Fleming E.J."/>
            <person name="van der Wel N."/>
            <person name="Gherman V.D."/>
            <person name="Sarbu S.M."/>
            <person name="Bodelier P.L.E."/>
            <person name="Bitter W."/>
        </authorList>
    </citation>
    <scope>NUCLEOTIDE SEQUENCE</scope>
    <source>
        <strain evidence="1">Sulfur Cave</strain>
    </source>
</reference>
<dbReference type="EMBL" id="CP097320">
    <property type="protein sequence ID" value="UQX10225.1"/>
    <property type="molecule type" value="Genomic_DNA"/>
</dbReference>
<sequence length="64" mass="6770">MADLRARPLPSDLPGPGRGCLTSDPDATLRARLDLQQCASVLASADALDVGMELFADAWQCVAR</sequence>
<dbReference type="Proteomes" id="UP001056610">
    <property type="component" value="Chromosome"/>
</dbReference>
<protein>
    <submittedName>
        <fullName evidence="1">Uncharacterized protein</fullName>
    </submittedName>
</protein>
<organism evidence="1 2">
    <name type="scientific">Candidatus Mycobacterium methanotrophicum</name>
    <dbReference type="NCBI Taxonomy" id="2943498"/>
    <lineage>
        <taxon>Bacteria</taxon>
        <taxon>Bacillati</taxon>
        <taxon>Actinomycetota</taxon>
        <taxon>Actinomycetes</taxon>
        <taxon>Mycobacteriales</taxon>
        <taxon>Mycobacteriaceae</taxon>
        <taxon>Mycobacterium</taxon>
    </lineage>
</organism>
<dbReference type="RefSeq" id="WP_249762901.1">
    <property type="nucleotide sequence ID" value="NZ_CP097320.1"/>
</dbReference>
<evidence type="ECO:0000313" key="2">
    <source>
        <dbReference type="Proteomes" id="UP001056610"/>
    </source>
</evidence>
<evidence type="ECO:0000313" key="1">
    <source>
        <dbReference type="EMBL" id="UQX10225.1"/>
    </source>
</evidence>
<proteinExistence type="predicted"/>
<name>A0ABY4QKM3_9MYCO</name>
<gene>
    <name evidence="1" type="ORF">M5I08_18920</name>
</gene>